<accession>A0ABV2Q4J5</accession>
<dbReference type="SUPFAM" id="SSF51604">
    <property type="entry name" value="Enolase C-terminal domain-like"/>
    <property type="match status" value="1"/>
</dbReference>
<dbReference type="RefSeq" id="WP_354441765.1">
    <property type="nucleotide sequence ID" value="NZ_JBEPSH010000002.1"/>
</dbReference>
<dbReference type="EMBL" id="JBEPSH010000002">
    <property type="protein sequence ID" value="MET4575961.1"/>
    <property type="molecule type" value="Genomic_DNA"/>
</dbReference>
<evidence type="ECO:0000313" key="3">
    <source>
        <dbReference type="Proteomes" id="UP001549320"/>
    </source>
</evidence>
<feature type="region of interest" description="Disordered" evidence="1">
    <location>
        <begin position="468"/>
        <end position="492"/>
    </location>
</feature>
<keyword evidence="3" id="KW-1185">Reference proteome</keyword>
<organism evidence="2 3">
    <name type="scientific">Ottowia thiooxydans</name>
    <dbReference type="NCBI Taxonomy" id="219182"/>
    <lineage>
        <taxon>Bacteria</taxon>
        <taxon>Pseudomonadati</taxon>
        <taxon>Pseudomonadota</taxon>
        <taxon>Betaproteobacteria</taxon>
        <taxon>Burkholderiales</taxon>
        <taxon>Comamonadaceae</taxon>
        <taxon>Ottowia</taxon>
    </lineage>
</organism>
<protein>
    <submittedName>
        <fullName evidence="2">L-alanine-DL-glutamate epimerase-like enolase superfamily enzyme</fullName>
    </submittedName>
</protein>
<dbReference type="InterPro" id="IPR036849">
    <property type="entry name" value="Enolase-like_C_sf"/>
</dbReference>
<evidence type="ECO:0000256" key="1">
    <source>
        <dbReference type="SAM" id="MobiDB-lite"/>
    </source>
</evidence>
<evidence type="ECO:0000313" key="2">
    <source>
        <dbReference type="EMBL" id="MET4575961.1"/>
    </source>
</evidence>
<gene>
    <name evidence="2" type="ORF">ABIE13_001061</name>
</gene>
<dbReference type="Proteomes" id="UP001549320">
    <property type="component" value="Unassembled WGS sequence"/>
</dbReference>
<dbReference type="Gene3D" id="3.20.20.120">
    <property type="entry name" value="Enolase-like C-terminal domain"/>
    <property type="match status" value="1"/>
</dbReference>
<proteinExistence type="predicted"/>
<reference evidence="2 3" key="1">
    <citation type="submission" date="2024-06" db="EMBL/GenBank/DDBJ databases">
        <title>Sorghum-associated microbial communities from plants grown in Nebraska, USA.</title>
        <authorList>
            <person name="Schachtman D."/>
        </authorList>
    </citation>
    <scope>NUCLEOTIDE SEQUENCE [LARGE SCALE GENOMIC DNA]</scope>
    <source>
        <strain evidence="2 3">2709</strain>
    </source>
</reference>
<comment type="caution">
    <text evidence="2">The sequence shown here is derived from an EMBL/GenBank/DDBJ whole genome shotgun (WGS) entry which is preliminary data.</text>
</comment>
<sequence>MTTENRLRVHEVEVREWPYRLRLPFRFGNVTKTHGRQVVLRARVSIGGGPSAWGCAAECLSAKWFDKNPSLSDDDNYDQLRWSIEAAVRHYTSQDENTAFGHAMVAYGNLIEEAHRHSLGPLIAGFGAALLDRCVIDALGKLRGMPFSALMQGNLVGMQTTQWTPDLQGIDLGHFLGTLSPQRELLLRHTVGLVDAITPLDQAPGSAVNDGLPETLEEVVAVYRQRYFKIKVGGRLGPDLERLEAIASVLDTLPHAYHVTLDGNEQFQAVEPLMEFLATMSKAPRLRRFFQSLLWIEQPLARHVALQASVKAIDAICPVIIDESDVDIQAFPTAIALGYRGVSSKICKGLYKSLINRARCEVRNASNPQGKLFMSAEDLTTLPGISLQQDLALVSLLGLVHVEKNAHHFVDGMRGRPEAEQRRFVQAHPDLYRLDTLPDGERIARLILNEGGVQLGSLDGPGFACAAEPDWESLPPSPPSRWPDILKESHVR</sequence>
<name>A0ABV2Q4J5_9BURK</name>